<evidence type="ECO:0000256" key="2">
    <source>
        <dbReference type="ARBA" id="ARBA00022723"/>
    </source>
</evidence>
<dbReference type="SUPFAM" id="SSF51621">
    <property type="entry name" value="Phosphoenolpyruvate/pyruvate domain"/>
    <property type="match status" value="1"/>
</dbReference>
<dbReference type="InterPro" id="IPR005000">
    <property type="entry name" value="Aldolase/citrate-lyase_domain"/>
</dbReference>
<dbReference type="InterPro" id="IPR050251">
    <property type="entry name" value="HpcH-HpaI_aldolase"/>
</dbReference>
<keyword evidence="2" id="KW-0479">Metal-binding</keyword>
<name>A0ABU0DYW0_9FIRM</name>
<gene>
    <name evidence="5" type="ORF">J2S15_000362</name>
</gene>
<dbReference type="Gene3D" id="3.20.20.60">
    <property type="entry name" value="Phosphoenolpyruvate-binding domains"/>
    <property type="match status" value="1"/>
</dbReference>
<comment type="similarity">
    <text evidence="1">Belongs to the HpcH/HpaI aldolase family.</text>
</comment>
<keyword evidence="6" id="KW-1185">Reference proteome</keyword>
<dbReference type="InterPro" id="IPR040442">
    <property type="entry name" value="Pyrv_kinase-like_dom_sf"/>
</dbReference>
<reference evidence="5 6" key="1">
    <citation type="submission" date="2023-07" db="EMBL/GenBank/DDBJ databases">
        <title>Genomic Encyclopedia of Type Strains, Phase IV (KMG-IV): sequencing the most valuable type-strain genomes for metagenomic binning, comparative biology and taxonomic classification.</title>
        <authorList>
            <person name="Goeker M."/>
        </authorList>
    </citation>
    <scope>NUCLEOTIDE SEQUENCE [LARGE SCALE GENOMIC DNA]</scope>
    <source>
        <strain evidence="5 6">DSM 16784</strain>
    </source>
</reference>
<evidence type="ECO:0000256" key="3">
    <source>
        <dbReference type="ARBA" id="ARBA00023239"/>
    </source>
</evidence>
<accession>A0ABU0DYW0</accession>
<keyword evidence="3" id="KW-0456">Lyase</keyword>
<dbReference type="Pfam" id="PF03328">
    <property type="entry name" value="HpcH_HpaI"/>
    <property type="match status" value="1"/>
</dbReference>
<dbReference type="Proteomes" id="UP001230220">
    <property type="component" value="Unassembled WGS sequence"/>
</dbReference>
<evidence type="ECO:0000313" key="5">
    <source>
        <dbReference type="EMBL" id="MDQ0359631.1"/>
    </source>
</evidence>
<proteinExistence type="inferred from homology"/>
<organism evidence="5 6">
    <name type="scientific">Breznakia pachnodae</name>
    <dbReference type="NCBI Taxonomy" id="265178"/>
    <lineage>
        <taxon>Bacteria</taxon>
        <taxon>Bacillati</taxon>
        <taxon>Bacillota</taxon>
        <taxon>Erysipelotrichia</taxon>
        <taxon>Erysipelotrichales</taxon>
        <taxon>Erysipelotrichaceae</taxon>
        <taxon>Breznakia</taxon>
    </lineage>
</organism>
<dbReference type="RefSeq" id="WP_307404908.1">
    <property type="nucleotide sequence ID" value="NZ_JAUSUR010000001.1"/>
</dbReference>
<comment type="caution">
    <text evidence="5">The sequence shown here is derived from an EMBL/GenBank/DDBJ whole genome shotgun (WGS) entry which is preliminary data.</text>
</comment>
<feature type="domain" description="HpcH/HpaI aldolase/citrate lyase" evidence="4">
    <location>
        <begin position="60"/>
        <end position="211"/>
    </location>
</feature>
<evidence type="ECO:0000256" key="1">
    <source>
        <dbReference type="ARBA" id="ARBA00005568"/>
    </source>
</evidence>
<dbReference type="PANTHER" id="PTHR30502:SF0">
    <property type="entry name" value="PHOSPHOENOLPYRUVATE CARBOXYLASE FAMILY PROTEIN"/>
    <property type="match status" value="1"/>
</dbReference>
<dbReference type="InterPro" id="IPR015813">
    <property type="entry name" value="Pyrv/PenolPyrv_kinase-like_dom"/>
</dbReference>
<protein>
    <submittedName>
        <fullName evidence="5">2-keto-3-deoxy-L-rhamnonate aldolase RhmA</fullName>
    </submittedName>
</protein>
<evidence type="ECO:0000259" key="4">
    <source>
        <dbReference type="Pfam" id="PF03328"/>
    </source>
</evidence>
<dbReference type="EMBL" id="JAUSUR010000001">
    <property type="protein sequence ID" value="MDQ0359631.1"/>
    <property type="molecule type" value="Genomic_DNA"/>
</dbReference>
<evidence type="ECO:0000313" key="6">
    <source>
        <dbReference type="Proteomes" id="UP001230220"/>
    </source>
</evidence>
<dbReference type="PANTHER" id="PTHR30502">
    <property type="entry name" value="2-KETO-3-DEOXY-L-RHAMNONATE ALDOLASE"/>
    <property type="match status" value="1"/>
</dbReference>
<sequence length="264" mass="30185">MRENTLRTAMDKDGVVLATRMHMTWPLVTELIGVCGYYDYVEFLAEYAPFDHNDLEDICRAAELHNLATIIKVDYENRSYVAQKALASGFQGILFTDHTKGDEVKETIRSIRPASLTHKGALGFVNRRWIGCEELSSQQQYAEDVAKTVIGFMIEKKEAVDNIEEICQVDGVDFIQFGLADFAMNSGLNAKEDVDKIKDIERKVIATAIKYHVSPRVEIRHASEIPYYKELGVRHFALGTDLRILKDFWRMEAQQAMTLLKEER</sequence>